<evidence type="ECO:0000256" key="7">
    <source>
        <dbReference type="ARBA" id="ARBA00034617"/>
    </source>
</evidence>
<dbReference type="Pfam" id="PF00580">
    <property type="entry name" value="UvrD-helicase"/>
    <property type="match status" value="1"/>
</dbReference>
<evidence type="ECO:0000313" key="13">
    <source>
        <dbReference type="EMBL" id="RRJ88606.1"/>
    </source>
</evidence>
<dbReference type="EMBL" id="RQVS01000001">
    <property type="protein sequence ID" value="RRJ88606.1"/>
    <property type="molecule type" value="Genomic_DNA"/>
</dbReference>
<evidence type="ECO:0000259" key="11">
    <source>
        <dbReference type="PROSITE" id="PS51198"/>
    </source>
</evidence>
<comment type="catalytic activity">
    <reaction evidence="9">
        <text>ATP + H2O = ADP + phosphate + H(+)</text>
        <dbReference type="Rhea" id="RHEA:13065"/>
        <dbReference type="ChEBI" id="CHEBI:15377"/>
        <dbReference type="ChEBI" id="CHEBI:15378"/>
        <dbReference type="ChEBI" id="CHEBI:30616"/>
        <dbReference type="ChEBI" id="CHEBI:43474"/>
        <dbReference type="ChEBI" id="CHEBI:456216"/>
        <dbReference type="EC" id="5.6.2.4"/>
    </reaction>
</comment>
<reference evidence="13 14" key="1">
    <citation type="submission" date="2018-11" db="EMBL/GenBank/DDBJ databases">
        <title>YIM 102482-1 draft genome.</title>
        <authorList>
            <person name="Li G."/>
            <person name="Jiang Y."/>
        </authorList>
    </citation>
    <scope>NUCLEOTIDE SEQUENCE [LARGE SCALE GENOMIC DNA]</scope>
    <source>
        <strain evidence="13 14">YIM 102482-1</strain>
    </source>
</reference>
<dbReference type="Gene3D" id="3.40.50.300">
    <property type="entry name" value="P-loop containing nucleotide triphosphate hydrolases"/>
    <property type="match status" value="3"/>
</dbReference>
<evidence type="ECO:0000256" key="9">
    <source>
        <dbReference type="ARBA" id="ARBA00048988"/>
    </source>
</evidence>
<dbReference type="InterPro" id="IPR000212">
    <property type="entry name" value="DNA_helicase_UvrD/REP"/>
</dbReference>
<dbReference type="PROSITE" id="PS51217">
    <property type="entry name" value="UVRD_HELICASE_CTER"/>
    <property type="match status" value="1"/>
</dbReference>
<gene>
    <name evidence="13" type="ORF">EG850_00175</name>
</gene>
<dbReference type="AlphaFoldDB" id="A0A3P3W3V8"/>
<dbReference type="CDD" id="cd18807">
    <property type="entry name" value="SF1_C_UvrD"/>
    <property type="match status" value="1"/>
</dbReference>
<protein>
    <recommendedName>
        <fullName evidence="8">DNA 3'-5' helicase</fullName>
        <ecNumber evidence="8">5.6.2.4</ecNumber>
    </recommendedName>
</protein>
<comment type="catalytic activity">
    <reaction evidence="7">
        <text>Couples ATP hydrolysis with the unwinding of duplex DNA by translocating in the 3'-5' direction.</text>
        <dbReference type="EC" id="5.6.2.4"/>
    </reaction>
</comment>
<comment type="similarity">
    <text evidence="1">Belongs to the helicase family. UvrD subfamily.</text>
</comment>
<name>A0A3P3W3V8_9MICO</name>
<dbReference type="PANTHER" id="PTHR11070:SF69">
    <property type="entry name" value="ATP-DEPENDENT DNA HELICASE UVRD2"/>
    <property type="match status" value="1"/>
</dbReference>
<dbReference type="PROSITE" id="PS51198">
    <property type="entry name" value="UVRD_HELICASE_ATP_BIND"/>
    <property type="match status" value="1"/>
</dbReference>
<comment type="caution">
    <text evidence="13">The sequence shown here is derived from an EMBL/GenBank/DDBJ whole genome shotgun (WGS) entry which is preliminary data.</text>
</comment>
<organism evidence="13 14">
    <name type="scientific">Gulosibacter macacae</name>
    <dbReference type="NCBI Taxonomy" id="2488791"/>
    <lineage>
        <taxon>Bacteria</taxon>
        <taxon>Bacillati</taxon>
        <taxon>Actinomycetota</taxon>
        <taxon>Actinomycetes</taxon>
        <taxon>Micrococcales</taxon>
        <taxon>Microbacteriaceae</taxon>
        <taxon>Gulosibacter</taxon>
    </lineage>
</organism>
<keyword evidence="3 10" id="KW-0378">Hydrolase</keyword>
<sequence length="595" mass="65070">MADRSAEPDADSASRLIADLNPSQREAALALVGPVRILAGPGTGKTRTITHRIAYGVRSGVYDPDRVLALTFTNRAAGELRGRLAALKVPTVQARTFHAAALRQLTYFWPHVVGGEPPRVVASKSRFVAEAAERVGTRLDPVGVRAVAETIEWRKTAELRLDDYAARLERGEMQPPARLSANQAIDLHDAYEVIKDERRIIDFEDVLLATAGMLETETWITQQVREQYRFLVVDEYQDVSPLQHKLLRLWLGNRRELCVVGDPAQTIFSFTGASSSFLIDFDREYPDARTVRLDENYRSSVPILGVANALAARIQGAISLVAAETASEDAPARRPAVPDLDEFADEMVEARAIARRAAQAVAAGESAAEIAVLVRTNAQTAAIERALQDAGVPYRIAGGRPFFQRPEVRAAVAGCNAAVIAGHGDRPLFQAVSDVLRDRGYSVEPPAEPGELLDAWRSLDAIMRLAEATPPGTSLAEFSAELTLRAKLQHEPALDAVTVATMHSAKGLEWDRVFVAGLSEGRVPIVQAVSEPQLDEERRLLYVAITRARRELHLSWSRAGWRDSAEAAPSRFLAELGNRIRRGIHTAPAAARQNP</sequence>
<dbReference type="OrthoDB" id="9806690at2"/>
<evidence type="ECO:0000256" key="6">
    <source>
        <dbReference type="ARBA" id="ARBA00023235"/>
    </source>
</evidence>
<dbReference type="Proteomes" id="UP000274391">
    <property type="component" value="Unassembled WGS sequence"/>
</dbReference>
<dbReference type="InterPro" id="IPR014016">
    <property type="entry name" value="UvrD-like_ATP-bd"/>
</dbReference>
<dbReference type="GO" id="GO:0005829">
    <property type="term" value="C:cytosol"/>
    <property type="evidence" value="ECO:0007669"/>
    <property type="project" value="TreeGrafter"/>
</dbReference>
<dbReference type="EC" id="5.6.2.4" evidence="8"/>
<feature type="domain" description="UvrD-like helicase C-terminal" evidence="12">
    <location>
        <begin position="301"/>
        <end position="550"/>
    </location>
</feature>
<evidence type="ECO:0000256" key="5">
    <source>
        <dbReference type="ARBA" id="ARBA00022840"/>
    </source>
</evidence>
<evidence type="ECO:0000256" key="3">
    <source>
        <dbReference type="ARBA" id="ARBA00022801"/>
    </source>
</evidence>
<accession>A0A3P3W3V8</accession>
<dbReference type="Pfam" id="PF13361">
    <property type="entry name" value="UvrD_C"/>
    <property type="match status" value="2"/>
</dbReference>
<dbReference type="GO" id="GO:0000725">
    <property type="term" value="P:recombinational repair"/>
    <property type="evidence" value="ECO:0007669"/>
    <property type="project" value="TreeGrafter"/>
</dbReference>
<dbReference type="Gene3D" id="1.10.10.160">
    <property type="match status" value="1"/>
</dbReference>
<feature type="domain" description="UvrD-like helicase ATP-binding" evidence="11">
    <location>
        <begin position="18"/>
        <end position="300"/>
    </location>
</feature>
<dbReference type="PANTHER" id="PTHR11070">
    <property type="entry name" value="UVRD / RECB / PCRA DNA HELICASE FAMILY MEMBER"/>
    <property type="match status" value="1"/>
</dbReference>
<dbReference type="RefSeq" id="WP_124968656.1">
    <property type="nucleotide sequence ID" value="NZ_RQVS01000001.1"/>
</dbReference>
<dbReference type="GO" id="GO:0043138">
    <property type="term" value="F:3'-5' DNA helicase activity"/>
    <property type="evidence" value="ECO:0007669"/>
    <property type="project" value="UniProtKB-EC"/>
</dbReference>
<dbReference type="GO" id="GO:0033202">
    <property type="term" value="C:DNA helicase complex"/>
    <property type="evidence" value="ECO:0007669"/>
    <property type="project" value="TreeGrafter"/>
</dbReference>
<dbReference type="GO" id="GO:0016887">
    <property type="term" value="F:ATP hydrolysis activity"/>
    <property type="evidence" value="ECO:0007669"/>
    <property type="project" value="RHEA"/>
</dbReference>
<dbReference type="GO" id="GO:0005524">
    <property type="term" value="F:ATP binding"/>
    <property type="evidence" value="ECO:0007669"/>
    <property type="project" value="UniProtKB-UniRule"/>
</dbReference>
<evidence type="ECO:0000256" key="8">
    <source>
        <dbReference type="ARBA" id="ARBA00034808"/>
    </source>
</evidence>
<evidence type="ECO:0000256" key="1">
    <source>
        <dbReference type="ARBA" id="ARBA00009922"/>
    </source>
</evidence>
<dbReference type="Gene3D" id="1.10.486.10">
    <property type="entry name" value="PCRA, domain 4"/>
    <property type="match status" value="2"/>
</dbReference>
<keyword evidence="4 10" id="KW-0347">Helicase</keyword>
<dbReference type="InterPro" id="IPR027417">
    <property type="entry name" value="P-loop_NTPase"/>
</dbReference>
<keyword evidence="5 10" id="KW-0067">ATP-binding</keyword>
<evidence type="ECO:0000313" key="14">
    <source>
        <dbReference type="Proteomes" id="UP000274391"/>
    </source>
</evidence>
<evidence type="ECO:0000256" key="2">
    <source>
        <dbReference type="ARBA" id="ARBA00022741"/>
    </source>
</evidence>
<evidence type="ECO:0000259" key="12">
    <source>
        <dbReference type="PROSITE" id="PS51217"/>
    </source>
</evidence>
<keyword evidence="6" id="KW-0413">Isomerase</keyword>
<dbReference type="SUPFAM" id="SSF52540">
    <property type="entry name" value="P-loop containing nucleoside triphosphate hydrolases"/>
    <property type="match status" value="1"/>
</dbReference>
<feature type="binding site" evidence="10">
    <location>
        <begin position="39"/>
        <end position="46"/>
    </location>
    <ligand>
        <name>ATP</name>
        <dbReference type="ChEBI" id="CHEBI:30616"/>
    </ligand>
</feature>
<dbReference type="GO" id="GO:0003677">
    <property type="term" value="F:DNA binding"/>
    <property type="evidence" value="ECO:0007669"/>
    <property type="project" value="InterPro"/>
</dbReference>
<keyword evidence="2 10" id="KW-0547">Nucleotide-binding</keyword>
<dbReference type="InterPro" id="IPR014017">
    <property type="entry name" value="DNA_helicase_UvrD-like_C"/>
</dbReference>
<dbReference type="CDD" id="cd17932">
    <property type="entry name" value="DEXQc_UvrD"/>
    <property type="match status" value="1"/>
</dbReference>
<keyword evidence="14" id="KW-1185">Reference proteome</keyword>
<proteinExistence type="inferred from homology"/>
<evidence type="ECO:0000256" key="10">
    <source>
        <dbReference type="PROSITE-ProRule" id="PRU00560"/>
    </source>
</evidence>
<evidence type="ECO:0000256" key="4">
    <source>
        <dbReference type="ARBA" id="ARBA00022806"/>
    </source>
</evidence>
<dbReference type="InterPro" id="IPR013986">
    <property type="entry name" value="DExx_box_DNA_helicase_dom_sf"/>
</dbReference>